<comment type="caution">
    <text evidence="1">The sequence shown here is derived from an EMBL/GenBank/DDBJ whole genome shotgun (WGS) entry which is preliminary data.</text>
</comment>
<gene>
    <name evidence="1" type="ORF">NTHI1209_00047</name>
</gene>
<evidence type="ECO:0000313" key="1">
    <source>
        <dbReference type="EMBL" id="KIS36632.1"/>
    </source>
</evidence>
<dbReference type="EMBL" id="JMQP01000001">
    <property type="protein sequence ID" value="KIS36632.1"/>
    <property type="molecule type" value="Genomic_DNA"/>
</dbReference>
<proteinExistence type="predicted"/>
<evidence type="ECO:0000313" key="2">
    <source>
        <dbReference type="Proteomes" id="UP000050700"/>
    </source>
</evidence>
<dbReference type="AlphaFoldDB" id="A0A158T0I8"/>
<accession>A0A158T0I8</accession>
<protein>
    <submittedName>
        <fullName evidence="1">Uncharacterized protein</fullName>
    </submittedName>
</protein>
<organism evidence="1 2">
    <name type="scientific">Haemophilus influenzae</name>
    <dbReference type="NCBI Taxonomy" id="727"/>
    <lineage>
        <taxon>Bacteria</taxon>
        <taxon>Pseudomonadati</taxon>
        <taxon>Pseudomonadota</taxon>
        <taxon>Gammaproteobacteria</taxon>
        <taxon>Pasteurellales</taxon>
        <taxon>Pasteurellaceae</taxon>
        <taxon>Haemophilus</taxon>
    </lineage>
</organism>
<sequence length="60" mass="7322">MLKFNSLSYLANFKFRLCYQDQHLQSWSVIRQNQIIILTSKQKNYDRNRRRNLIFITNAA</sequence>
<name>A0A158T0I8_HAEIF</name>
<reference evidence="1 2" key="1">
    <citation type="submission" date="2014-05" db="EMBL/GenBank/DDBJ databases">
        <title>Methylome analysis of the phasevarions of Haemophilus influenzae.</title>
        <authorList>
            <person name="Atack J.M."/>
            <person name="Fox K.L."/>
            <person name="Power P.M."/>
            <person name="Clark T."/>
            <person name="Jurcisek J."/>
            <person name="Korlach J."/>
            <person name="Bakaletz L.O."/>
            <person name="Jennings M.P."/>
        </authorList>
    </citation>
    <scope>NUCLEOTIDE SEQUENCE [LARGE SCALE GENOMIC DNA]</scope>
    <source>
        <strain evidence="1 2">1209</strain>
    </source>
</reference>
<dbReference type="Proteomes" id="UP000050700">
    <property type="component" value="Unassembled WGS sequence"/>
</dbReference>